<feature type="transmembrane region" description="Helical" evidence="7">
    <location>
        <begin position="64"/>
        <end position="91"/>
    </location>
</feature>
<organism evidence="8 9">
    <name type="scientific">Staphylothermus marinus (strain ATCC 43588 / DSM 3639 / JCM 9404 / F1)</name>
    <dbReference type="NCBI Taxonomy" id="399550"/>
    <lineage>
        <taxon>Archaea</taxon>
        <taxon>Thermoproteota</taxon>
        <taxon>Thermoprotei</taxon>
        <taxon>Desulfurococcales</taxon>
        <taxon>Desulfurococcaceae</taxon>
        <taxon>Staphylothermus</taxon>
    </lineage>
</organism>
<feature type="transmembrane region" description="Helical" evidence="7">
    <location>
        <begin position="40"/>
        <end position="58"/>
    </location>
</feature>
<dbReference type="GeneID" id="4907030"/>
<proteinExistence type="inferred from homology"/>
<dbReference type="Proteomes" id="UP000000254">
    <property type="component" value="Chromosome"/>
</dbReference>
<dbReference type="NCBIfam" id="TIGR00427">
    <property type="entry name" value="NAAT family transporter"/>
    <property type="match status" value="1"/>
</dbReference>
<reference evidence="8 9" key="2">
    <citation type="journal article" date="2009" name="Stand. Genomic Sci.">
        <title>Complete genome sequence of Staphylothermus marinus Stetter and Fiala 1986 type strain F1.</title>
        <authorList>
            <person name="Anderson I.J."/>
            <person name="Sun H."/>
            <person name="Lapidus A."/>
            <person name="Copeland A."/>
            <person name="Glavina Del Rio T."/>
            <person name="Tice H."/>
            <person name="Dalin E."/>
            <person name="Lucas S."/>
            <person name="Barry K."/>
            <person name="Land M."/>
            <person name="Richardson P."/>
            <person name="Huber H."/>
            <person name="Kyrpides N.C."/>
        </authorList>
    </citation>
    <scope>NUCLEOTIDE SEQUENCE [LARGE SCALE GENOMIC DNA]</scope>
    <source>
        <strain evidence="9">ATCC 43588 / DSM 3639 / JCM 9404 / F1</strain>
    </source>
</reference>
<feature type="transmembrane region" description="Helical" evidence="7">
    <location>
        <begin position="131"/>
        <end position="153"/>
    </location>
</feature>
<dbReference type="OrthoDB" id="10856at2157"/>
<dbReference type="EMBL" id="CP000575">
    <property type="protein sequence ID" value="ABN69240.1"/>
    <property type="molecule type" value="Genomic_DNA"/>
</dbReference>
<reference evidence="9" key="1">
    <citation type="journal article" date="2009" name="BMC Genomics">
        <title>The complete genome sequence of Staphylothermus marinus reveals differences in sulfur metabolism among heterotrophic Crenarchaeota.</title>
        <authorList>
            <person name="Anderson I.J."/>
            <person name="Dharmarajan L."/>
            <person name="Rodriguez J."/>
            <person name="Hooper S."/>
            <person name="Porat I."/>
            <person name="Ulrich L.E."/>
            <person name="Elkins J.G."/>
            <person name="Mavromatis K."/>
            <person name="Sun H."/>
            <person name="Land M."/>
            <person name="Lapidus A."/>
            <person name="Lucas S."/>
            <person name="Barry K."/>
            <person name="Huber H."/>
            <person name="Zhulin I.B."/>
            <person name="Whitman W.B."/>
            <person name="Mukhopadhyay B."/>
            <person name="Woese C."/>
            <person name="Bristow J."/>
            <person name="Kyrpides N."/>
        </authorList>
    </citation>
    <scope>NUCLEOTIDE SEQUENCE [LARGE SCALE GENOMIC DNA]</scope>
    <source>
        <strain evidence="9">ATCC 43588 / DSM 3639 / JCM 9404 / F1</strain>
    </source>
</reference>
<accession>A3DKT0</accession>
<feature type="transmembrane region" description="Helical" evidence="7">
    <location>
        <begin position="103"/>
        <end position="125"/>
    </location>
</feature>
<evidence type="ECO:0000313" key="9">
    <source>
        <dbReference type="Proteomes" id="UP000000254"/>
    </source>
</evidence>
<protein>
    <recommendedName>
        <fullName evidence="7">UPF0056 membrane protein</fullName>
    </recommendedName>
</protein>
<feature type="transmembrane region" description="Helical" evidence="7">
    <location>
        <begin position="6"/>
        <end position="28"/>
    </location>
</feature>
<evidence type="ECO:0000256" key="6">
    <source>
        <dbReference type="ARBA" id="ARBA00023136"/>
    </source>
</evidence>
<keyword evidence="6 7" id="KW-0472">Membrane</keyword>
<dbReference type="HOGENOM" id="CLU_079909_1_0_2"/>
<keyword evidence="4 7" id="KW-0812">Transmembrane</keyword>
<comment type="similarity">
    <text evidence="2 7">Belongs to the UPF0056 (MarC) family.</text>
</comment>
<dbReference type="PANTHER" id="PTHR33508">
    <property type="entry name" value="UPF0056 MEMBRANE PROTEIN YHCE"/>
    <property type="match status" value="1"/>
</dbReference>
<evidence type="ECO:0000256" key="4">
    <source>
        <dbReference type="ARBA" id="ARBA00022692"/>
    </source>
</evidence>
<evidence type="ECO:0000256" key="1">
    <source>
        <dbReference type="ARBA" id="ARBA00004651"/>
    </source>
</evidence>
<keyword evidence="3" id="KW-1003">Cell membrane</keyword>
<evidence type="ECO:0000313" key="8">
    <source>
        <dbReference type="EMBL" id="ABN69240.1"/>
    </source>
</evidence>
<sequence length="200" mass="22009">MFDLLFAYYIQLLAIMNPFSALPTFLSLTDHLDEIERKDIVRKAFITSIILVILFSLIGNYILLAFGISIASLRIGGGILLLVIALDMLGGMPRTKQIEYSDIAVVPLATPMVIGPGTITTILLLTSREPGFLNIFLVLIASILAATTTFIMLRYSTKLVSILRVSVIRAIGRFMSLIIASVAVEMIALGIISFYHTYFC</sequence>
<dbReference type="Pfam" id="PF01914">
    <property type="entry name" value="MarC"/>
    <property type="match status" value="1"/>
</dbReference>
<comment type="subcellular location">
    <subcellularLocation>
        <location evidence="1 7">Cell membrane</location>
        <topology evidence="1 7">Multi-pass membrane protein</topology>
    </subcellularLocation>
</comment>
<dbReference type="PANTHER" id="PTHR33508:SF1">
    <property type="entry name" value="UPF0056 MEMBRANE PROTEIN YHCE"/>
    <property type="match status" value="1"/>
</dbReference>
<evidence type="ECO:0000256" key="2">
    <source>
        <dbReference type="ARBA" id="ARBA00009784"/>
    </source>
</evidence>
<dbReference type="AlphaFoldDB" id="A3DKT0"/>
<dbReference type="eggNOG" id="arCOG01997">
    <property type="taxonomic scope" value="Archaea"/>
</dbReference>
<feature type="transmembrane region" description="Helical" evidence="7">
    <location>
        <begin position="174"/>
        <end position="195"/>
    </location>
</feature>
<dbReference type="InterPro" id="IPR002771">
    <property type="entry name" value="Multi_antbiot-R_MarC"/>
</dbReference>
<evidence type="ECO:0000256" key="3">
    <source>
        <dbReference type="ARBA" id="ARBA00022475"/>
    </source>
</evidence>
<keyword evidence="9" id="KW-1185">Reference proteome</keyword>
<evidence type="ECO:0000256" key="5">
    <source>
        <dbReference type="ARBA" id="ARBA00022989"/>
    </source>
</evidence>
<dbReference type="KEGG" id="smr:Smar_0127"/>
<keyword evidence="5 7" id="KW-1133">Transmembrane helix</keyword>
<evidence type="ECO:0000256" key="7">
    <source>
        <dbReference type="RuleBase" id="RU362048"/>
    </source>
</evidence>
<gene>
    <name evidence="8" type="ordered locus">Smar_0127</name>
</gene>
<dbReference type="GO" id="GO:0005886">
    <property type="term" value="C:plasma membrane"/>
    <property type="evidence" value="ECO:0007669"/>
    <property type="project" value="UniProtKB-SubCell"/>
</dbReference>
<name>A3DKT0_STAMF</name>
<dbReference type="RefSeq" id="WP_011838431.1">
    <property type="nucleotide sequence ID" value="NC_009033.1"/>
</dbReference>